<protein>
    <submittedName>
        <fullName evidence="2">N-acetyllactosaminide 3-alpha-galactosyltransferase/rhamnosyl/mannosyltransferase</fullName>
    </submittedName>
</protein>
<evidence type="ECO:0000313" key="2">
    <source>
        <dbReference type="EMBL" id="PWL03711.1"/>
    </source>
</evidence>
<dbReference type="InterPro" id="IPR028098">
    <property type="entry name" value="Glyco_trans_4-like_N"/>
</dbReference>
<dbReference type="EMBL" id="QGHD01000003">
    <property type="protein sequence ID" value="PWL03711.1"/>
    <property type="molecule type" value="Genomic_DNA"/>
</dbReference>
<dbReference type="SUPFAM" id="SSF53756">
    <property type="entry name" value="UDP-Glycosyltransferase/glycogen phosphorylase"/>
    <property type="match status" value="1"/>
</dbReference>
<sequence>MYISKYYYPYLGGVENICKYLVEGVSKDFETAVVCFNDCNKNQVDEVNGHKIYRVASQLMIERQALSLSYHRMLKKAIREFQPDIIHFHAANPFPAAVLLMVIPKQVKLVIHWHMDITKQRLIYPLVKPVETSLLKRANLIVVTSPQYKESSIPLRPFLDKVVVVPNAMDCKNFEPKPNDAAVIQKIKEKFPQKIVFFVGRHIEYKGLPYLLKAEPFIQSDCDIVIAGTGPLTPKLKAACKSSRVHFVGRLSDDDLRCFHYAASVFAFPSITRNEAFGVAIAEAQFCNTPVVTFTIPGSGVNWVNLNGVTGFEAPNKDVQAFAKAIDSLLQNESLANQFAIAGKRRVEENFTIEKMAKKMEEEYLQVMRNR</sequence>
<evidence type="ECO:0000259" key="1">
    <source>
        <dbReference type="Pfam" id="PF13439"/>
    </source>
</evidence>
<feature type="domain" description="Glycosyltransferase subfamily 4-like N-terminal" evidence="1">
    <location>
        <begin position="12"/>
        <end position="171"/>
    </location>
</feature>
<dbReference type="Gene3D" id="3.40.50.2000">
    <property type="entry name" value="Glycogen Phosphorylase B"/>
    <property type="match status" value="2"/>
</dbReference>
<accession>A0ABX5LRN7</accession>
<name>A0ABX5LRN7_9BACT</name>
<dbReference type="Pfam" id="PF13692">
    <property type="entry name" value="Glyco_trans_1_4"/>
    <property type="match status" value="1"/>
</dbReference>
<dbReference type="PANTHER" id="PTHR45947:SF3">
    <property type="entry name" value="SULFOQUINOVOSYL TRANSFERASE SQD2"/>
    <property type="match status" value="1"/>
</dbReference>
<organism evidence="2 3">
    <name type="scientific">Hallerella porci</name>
    <dbReference type="NCBI Taxonomy" id="1945871"/>
    <lineage>
        <taxon>Bacteria</taxon>
        <taxon>Pseudomonadati</taxon>
        <taxon>Fibrobacterota</taxon>
        <taxon>Fibrobacteria</taxon>
        <taxon>Fibrobacterales</taxon>
        <taxon>Fibrobacteraceae</taxon>
        <taxon>Hallerella</taxon>
    </lineage>
</organism>
<proteinExistence type="predicted"/>
<dbReference type="Proteomes" id="UP000245523">
    <property type="component" value="Unassembled WGS sequence"/>
</dbReference>
<gene>
    <name evidence="2" type="ORF">B0H50_1032</name>
</gene>
<dbReference type="Pfam" id="PF13439">
    <property type="entry name" value="Glyco_transf_4"/>
    <property type="match status" value="1"/>
</dbReference>
<evidence type="ECO:0000313" key="3">
    <source>
        <dbReference type="Proteomes" id="UP000245523"/>
    </source>
</evidence>
<dbReference type="PANTHER" id="PTHR45947">
    <property type="entry name" value="SULFOQUINOVOSYL TRANSFERASE SQD2"/>
    <property type="match status" value="1"/>
</dbReference>
<comment type="caution">
    <text evidence="2">The sequence shown here is derived from an EMBL/GenBank/DDBJ whole genome shotgun (WGS) entry which is preliminary data.</text>
</comment>
<keyword evidence="3" id="KW-1185">Reference proteome</keyword>
<dbReference type="InterPro" id="IPR050194">
    <property type="entry name" value="Glycosyltransferase_grp1"/>
</dbReference>
<reference evidence="2 3" key="1">
    <citation type="submission" date="2018-05" db="EMBL/GenBank/DDBJ databases">
        <title>Animal gut microbial communities from fecal samples from Wisconsin, USA.</title>
        <authorList>
            <person name="Neumann A."/>
        </authorList>
    </citation>
    <scope>NUCLEOTIDE SEQUENCE [LARGE SCALE GENOMIC DNA]</scope>
    <source>
        <strain evidence="2 3">UWS4</strain>
    </source>
</reference>